<dbReference type="Pfam" id="PF10988">
    <property type="entry name" value="DUF2807"/>
    <property type="match status" value="1"/>
</dbReference>
<name>A0ABT8KTW9_9BACT</name>
<dbReference type="Gene3D" id="2.160.20.120">
    <property type="match status" value="1"/>
</dbReference>
<gene>
    <name evidence="2" type="ORF">QQ008_20675</name>
</gene>
<evidence type="ECO:0000313" key="2">
    <source>
        <dbReference type="EMBL" id="MDN5203818.1"/>
    </source>
</evidence>
<dbReference type="InterPro" id="IPR021255">
    <property type="entry name" value="DUF2807"/>
</dbReference>
<protein>
    <submittedName>
        <fullName evidence="2">Head GIN domain-containing protein</fullName>
    </submittedName>
</protein>
<dbReference type="RefSeq" id="WP_346753841.1">
    <property type="nucleotide sequence ID" value="NZ_JAUJEA010000008.1"/>
</dbReference>
<comment type="caution">
    <text evidence="2">The sequence shown here is derived from an EMBL/GenBank/DDBJ whole genome shotgun (WGS) entry which is preliminary data.</text>
</comment>
<proteinExistence type="predicted"/>
<feature type="domain" description="Putative auto-transporter adhesin head GIN" evidence="1">
    <location>
        <begin position="32"/>
        <end position="211"/>
    </location>
</feature>
<reference evidence="2" key="1">
    <citation type="submission" date="2023-06" db="EMBL/GenBank/DDBJ databases">
        <title>Genomic of Parafulvivirga corallium.</title>
        <authorList>
            <person name="Wang G."/>
        </authorList>
    </citation>
    <scope>NUCLEOTIDE SEQUENCE</scope>
    <source>
        <strain evidence="2">BMA10</strain>
    </source>
</reference>
<sequence length="228" mass="24897">MNLQKIAFVFAFIFISTAVHSQSRDSRKLISFDRIKVFGNINVTLQEGTKEKAEIRVRGLSTEKVITYVSQGLLKVKLQDGNFKDVNIDVLITYRELREITASASAYIQSKSIIKGDKLEVGAGSAGNIVLKVDLNAIDITADTGARIDISGSTKRQNSKVTLGAQLDASKLDCNEAFVKSNTGGQIFLRANKHIDAVAATGAQILYRGNPEYRNVKSSLGGEVIHRH</sequence>
<evidence type="ECO:0000313" key="3">
    <source>
        <dbReference type="Proteomes" id="UP001172082"/>
    </source>
</evidence>
<dbReference type="EMBL" id="JAUJEA010000008">
    <property type="protein sequence ID" value="MDN5203818.1"/>
    <property type="molecule type" value="Genomic_DNA"/>
</dbReference>
<accession>A0ABT8KTW9</accession>
<dbReference type="Proteomes" id="UP001172082">
    <property type="component" value="Unassembled WGS sequence"/>
</dbReference>
<keyword evidence="3" id="KW-1185">Reference proteome</keyword>
<organism evidence="2 3">
    <name type="scientific">Splendidivirga corallicola</name>
    <dbReference type="NCBI Taxonomy" id="3051826"/>
    <lineage>
        <taxon>Bacteria</taxon>
        <taxon>Pseudomonadati</taxon>
        <taxon>Bacteroidota</taxon>
        <taxon>Cytophagia</taxon>
        <taxon>Cytophagales</taxon>
        <taxon>Splendidivirgaceae</taxon>
        <taxon>Splendidivirga</taxon>
    </lineage>
</organism>
<evidence type="ECO:0000259" key="1">
    <source>
        <dbReference type="Pfam" id="PF10988"/>
    </source>
</evidence>